<sequence>MKRGWVGACWVPCKCLGFSLAWGGAGRGLIVCIIVVQAGRFLLYYCGVRLNDTPTEPLLSIYLLTGHCQYVYFILLYIDIMLLLYSSVHSSVLLPRLV</sequence>
<evidence type="ECO:0000313" key="2">
    <source>
        <dbReference type="EMBL" id="PYH93751.1"/>
    </source>
</evidence>
<dbReference type="EMBL" id="KZ825886">
    <property type="protein sequence ID" value="PYH93751.1"/>
    <property type="molecule type" value="Genomic_DNA"/>
</dbReference>
<keyword evidence="3" id="KW-1185">Reference proteome</keyword>
<protein>
    <submittedName>
        <fullName evidence="2">Uncharacterized protein</fullName>
    </submittedName>
</protein>
<evidence type="ECO:0000256" key="1">
    <source>
        <dbReference type="SAM" id="Phobius"/>
    </source>
</evidence>
<keyword evidence="1" id="KW-1133">Transmembrane helix</keyword>
<keyword evidence="1" id="KW-0812">Transmembrane</keyword>
<proteinExistence type="predicted"/>
<organism evidence="2 3">
    <name type="scientific">Aspergillus ellipticus CBS 707.79</name>
    <dbReference type="NCBI Taxonomy" id="1448320"/>
    <lineage>
        <taxon>Eukaryota</taxon>
        <taxon>Fungi</taxon>
        <taxon>Dikarya</taxon>
        <taxon>Ascomycota</taxon>
        <taxon>Pezizomycotina</taxon>
        <taxon>Eurotiomycetes</taxon>
        <taxon>Eurotiomycetidae</taxon>
        <taxon>Eurotiales</taxon>
        <taxon>Aspergillaceae</taxon>
        <taxon>Aspergillus</taxon>
        <taxon>Aspergillus subgen. Circumdati</taxon>
    </lineage>
</organism>
<accession>A0A319D9D6</accession>
<name>A0A319D9D6_9EURO</name>
<feature type="transmembrane region" description="Helical" evidence="1">
    <location>
        <begin position="59"/>
        <end position="85"/>
    </location>
</feature>
<gene>
    <name evidence="2" type="ORF">BO71DRAFT_249541</name>
</gene>
<reference evidence="2 3" key="1">
    <citation type="submission" date="2018-02" db="EMBL/GenBank/DDBJ databases">
        <title>The genomes of Aspergillus section Nigri reveals drivers in fungal speciation.</title>
        <authorList>
            <consortium name="DOE Joint Genome Institute"/>
            <person name="Vesth T.C."/>
            <person name="Nybo J."/>
            <person name="Theobald S."/>
            <person name="Brandl J."/>
            <person name="Frisvad J.C."/>
            <person name="Nielsen K.F."/>
            <person name="Lyhne E.K."/>
            <person name="Kogle M.E."/>
            <person name="Kuo A."/>
            <person name="Riley R."/>
            <person name="Clum A."/>
            <person name="Nolan M."/>
            <person name="Lipzen A."/>
            <person name="Salamov A."/>
            <person name="Henrissat B."/>
            <person name="Wiebenga A."/>
            <person name="De vries R.P."/>
            <person name="Grigoriev I.V."/>
            <person name="Mortensen U.H."/>
            <person name="Andersen M.R."/>
            <person name="Baker S.E."/>
        </authorList>
    </citation>
    <scope>NUCLEOTIDE SEQUENCE [LARGE SCALE GENOMIC DNA]</scope>
    <source>
        <strain evidence="2 3">CBS 707.79</strain>
    </source>
</reference>
<dbReference type="AlphaFoldDB" id="A0A319D9D6"/>
<dbReference type="VEuPathDB" id="FungiDB:BO71DRAFT_249541"/>
<keyword evidence="1" id="KW-0472">Membrane</keyword>
<dbReference type="Proteomes" id="UP000247810">
    <property type="component" value="Unassembled WGS sequence"/>
</dbReference>
<evidence type="ECO:0000313" key="3">
    <source>
        <dbReference type="Proteomes" id="UP000247810"/>
    </source>
</evidence>
<feature type="transmembrane region" description="Helical" evidence="1">
    <location>
        <begin position="27"/>
        <end position="47"/>
    </location>
</feature>